<dbReference type="GO" id="GO:0034599">
    <property type="term" value="P:cellular response to oxidative stress"/>
    <property type="evidence" value="ECO:0007669"/>
    <property type="project" value="TreeGrafter"/>
</dbReference>
<organism evidence="6 7">
    <name type="scientific">Advenella mimigardefordensis (strain DSM 17166 / LMG 22922 / DPN7)</name>
    <dbReference type="NCBI Taxonomy" id="1247726"/>
    <lineage>
        <taxon>Bacteria</taxon>
        <taxon>Pseudomonadati</taxon>
        <taxon>Pseudomonadota</taxon>
        <taxon>Betaproteobacteria</taxon>
        <taxon>Burkholderiales</taxon>
        <taxon>Alcaligenaceae</taxon>
    </lineage>
</organism>
<dbReference type="EMBL" id="CP003915">
    <property type="protein sequence ID" value="AHG64048.1"/>
    <property type="molecule type" value="Genomic_DNA"/>
</dbReference>
<dbReference type="PANTHER" id="PTHR11592">
    <property type="entry name" value="GLUTATHIONE PEROXIDASE"/>
    <property type="match status" value="1"/>
</dbReference>
<keyword evidence="3 5" id="KW-0560">Oxidoreductase</keyword>
<dbReference type="PANTHER" id="PTHR11592:SF78">
    <property type="entry name" value="GLUTATHIONE PEROXIDASE"/>
    <property type="match status" value="1"/>
</dbReference>
<evidence type="ECO:0000256" key="4">
    <source>
        <dbReference type="PIRSR" id="PIRSR000303-1"/>
    </source>
</evidence>
<dbReference type="InterPro" id="IPR000889">
    <property type="entry name" value="Glutathione_peroxidase"/>
</dbReference>
<dbReference type="HOGENOM" id="CLU_029507_2_2_4"/>
<proteinExistence type="inferred from homology"/>
<dbReference type="PROSITE" id="PS51355">
    <property type="entry name" value="GLUTATHIONE_PEROXID_3"/>
    <property type="match status" value="1"/>
</dbReference>
<dbReference type="SUPFAM" id="SSF52833">
    <property type="entry name" value="Thioredoxin-like"/>
    <property type="match status" value="1"/>
</dbReference>
<gene>
    <name evidence="6" type="ORF">MIM_c19680</name>
</gene>
<dbReference type="KEGG" id="amim:MIM_c19680"/>
<dbReference type="RefSeq" id="WP_025372684.1">
    <property type="nucleotide sequence ID" value="NZ_CP003915.1"/>
</dbReference>
<keyword evidence="2 5" id="KW-0575">Peroxidase</keyword>
<evidence type="ECO:0000256" key="5">
    <source>
        <dbReference type="RuleBase" id="RU000499"/>
    </source>
</evidence>
<evidence type="ECO:0000256" key="2">
    <source>
        <dbReference type="ARBA" id="ARBA00022559"/>
    </source>
</evidence>
<evidence type="ECO:0000256" key="1">
    <source>
        <dbReference type="ARBA" id="ARBA00006926"/>
    </source>
</evidence>
<dbReference type="InterPro" id="IPR029760">
    <property type="entry name" value="GPX_CS"/>
</dbReference>
<evidence type="ECO:0000313" key="6">
    <source>
        <dbReference type="EMBL" id="AHG64048.1"/>
    </source>
</evidence>
<dbReference type="Pfam" id="PF00255">
    <property type="entry name" value="GSHPx"/>
    <property type="match status" value="1"/>
</dbReference>
<dbReference type="FunFam" id="3.40.30.10:FF:000010">
    <property type="entry name" value="Glutathione peroxidase"/>
    <property type="match status" value="1"/>
</dbReference>
<dbReference type="PROSITE" id="PS00460">
    <property type="entry name" value="GLUTATHIONE_PEROXID_1"/>
    <property type="match status" value="1"/>
</dbReference>
<dbReference type="InterPro" id="IPR029759">
    <property type="entry name" value="GPX_AS"/>
</dbReference>
<dbReference type="eggNOG" id="COG0386">
    <property type="taxonomic scope" value="Bacteria"/>
</dbReference>
<accession>W0PG47</accession>
<reference evidence="6 7" key="1">
    <citation type="journal article" date="2014" name="Microbiology">
        <title>Unravelling the complete genome sequence of Advenella mimigardefordensis strain DPN7T and novel insights in the catabolism of the xenobiotic polythioester precursor 3,3'-dithiodipropionate.</title>
        <authorList>
            <person name="Wubbeler J.H."/>
            <person name="Hiessl S."/>
            <person name="Schuldes J."/>
            <person name="Thurmer A."/>
            <person name="Daniel R."/>
            <person name="Steinbuchel A."/>
        </authorList>
    </citation>
    <scope>NUCLEOTIDE SEQUENCE [LARGE SCALE GENOMIC DNA]</scope>
    <source>
        <strain evidence="7">DSM 17166 / LMG 22922 / DPN7</strain>
    </source>
</reference>
<dbReference type="Gene3D" id="3.40.30.10">
    <property type="entry name" value="Glutaredoxin"/>
    <property type="match status" value="1"/>
</dbReference>
<evidence type="ECO:0000313" key="7">
    <source>
        <dbReference type="Proteomes" id="UP000019095"/>
    </source>
</evidence>
<dbReference type="OrthoDB" id="9785502at2"/>
<dbReference type="AlphaFoldDB" id="W0PG47"/>
<dbReference type="GO" id="GO:0004601">
    <property type="term" value="F:peroxidase activity"/>
    <property type="evidence" value="ECO:0007669"/>
    <property type="project" value="UniProtKB-KW"/>
</dbReference>
<dbReference type="CDD" id="cd00340">
    <property type="entry name" value="GSH_Peroxidase"/>
    <property type="match status" value="1"/>
</dbReference>
<dbReference type="Proteomes" id="UP000019095">
    <property type="component" value="Chromosome"/>
</dbReference>
<dbReference type="PATRIC" id="fig|1247726.3.peg.2168"/>
<name>W0PG47_ADVMD</name>
<dbReference type="PROSITE" id="PS00763">
    <property type="entry name" value="GLUTATHIONE_PEROXID_2"/>
    <property type="match status" value="1"/>
</dbReference>
<keyword evidence="7" id="KW-1185">Reference proteome</keyword>
<evidence type="ECO:0000256" key="3">
    <source>
        <dbReference type="ARBA" id="ARBA00023002"/>
    </source>
</evidence>
<dbReference type="PRINTS" id="PR01011">
    <property type="entry name" value="GLUTPROXDASE"/>
</dbReference>
<dbReference type="InterPro" id="IPR036249">
    <property type="entry name" value="Thioredoxin-like_sf"/>
</dbReference>
<dbReference type="STRING" id="1247726.MIM_c19680"/>
<comment type="similarity">
    <text evidence="1 5">Belongs to the glutathione peroxidase family.</text>
</comment>
<sequence>MSDFYSMNVTLQDGSQLELSSLRDKVVLVVNVASKCGFTPQYTGLQHLYEQYRDKGLVVLGFPCNQFGSQEPGTDKDIAQFCELHFGVTFALARKTDVNGPQAHPLYVWLKREKPGLLGIQSIKWNFTKFLVGRDGQVLQRYAPTVKPQDIEQDIKDALT</sequence>
<feature type="active site" evidence="4">
    <location>
        <position position="36"/>
    </location>
</feature>
<protein>
    <recommendedName>
        <fullName evidence="5">Glutathione peroxidase</fullName>
    </recommendedName>
</protein>
<dbReference type="PIRSF" id="PIRSF000303">
    <property type="entry name" value="Glutathion_perox"/>
    <property type="match status" value="1"/>
</dbReference>